<sequence>MLSNPTGTATDSTALPSPAATLSPAAQLVARALERPRRLLMVALLLGVPAAAALAAGWASSVALDDLKDSARAQLALYNANLRAELERHAAVPLALAQDEEVRALLVNPTPAAVDRLNRKLQGIAQALDALALYVMDAKGTTLAASNWNSAASFVGENFSYRPYFRMAMDQGEGHHFALGTTSLVPGYYTANRVVAENRTVGAVVLKLGFDRLERGWTPGQEKLLVTDRDGVVFITNMPSWRYHALPRRLPISLPIVPEGTSEGLDVLPWAFGGASDRIALEEKGGPRRYLLTSVAMPGGDWTLHSLTSLDPVTARAWVAGLLAAAAVAMVALTAYAVALRRVALVERIALQEESRAELERRVAAATADLRAAENELTQAAKLAALGQMSAGIAHEINQPLAAMRSFADNAVVLLERGRMDAVRGNLAEIAELTDRMAAITRQLKGFARRASGTLGPVSVQGAVSQALALLESKLRREDITVEADLPDQPVRVVAEDVRLQQVLVNLIGNAADAMRGCPVRRLRIGLVTAEGEALLSVADTGGGIAEADLPRLFVPFFTTKEAGEGLGLGLSISHGIVEDFGGSLTAANRNGKPGQGAVFTLRLTTTEQAI</sequence>
<gene>
    <name evidence="20" type="ORF">SAMN02982917_1393</name>
</gene>
<dbReference type="PANTHER" id="PTHR43065:SF46">
    <property type="entry name" value="C4-DICARBOXYLATE TRANSPORT SENSOR PROTEIN DCTB"/>
    <property type="match status" value="1"/>
</dbReference>
<evidence type="ECO:0000256" key="1">
    <source>
        <dbReference type="ARBA" id="ARBA00000085"/>
    </source>
</evidence>
<dbReference type="SMART" id="SM00387">
    <property type="entry name" value="HATPase_c"/>
    <property type="match status" value="1"/>
</dbReference>
<dbReference type="InterPro" id="IPR036097">
    <property type="entry name" value="HisK_dim/P_sf"/>
</dbReference>
<keyword evidence="10 20" id="KW-0418">Kinase</keyword>
<keyword evidence="12 18" id="KW-1133">Transmembrane helix</keyword>
<dbReference type="Gene3D" id="6.10.250.3020">
    <property type="match status" value="1"/>
</dbReference>
<evidence type="ECO:0000256" key="13">
    <source>
        <dbReference type="ARBA" id="ARBA00023012"/>
    </source>
</evidence>
<evidence type="ECO:0000256" key="8">
    <source>
        <dbReference type="ARBA" id="ARBA00022692"/>
    </source>
</evidence>
<dbReference type="STRING" id="286727.SAMN02982917_1393"/>
<feature type="domain" description="Histidine kinase" evidence="19">
    <location>
        <begin position="392"/>
        <end position="608"/>
    </location>
</feature>
<dbReference type="SMART" id="SM00388">
    <property type="entry name" value="HisKA"/>
    <property type="match status" value="1"/>
</dbReference>
<dbReference type="SUPFAM" id="SSF103190">
    <property type="entry name" value="Sensory domain-like"/>
    <property type="match status" value="1"/>
</dbReference>
<dbReference type="RefSeq" id="WP_280174733.1">
    <property type="nucleotide sequence ID" value="NZ_FXAK01000002.1"/>
</dbReference>
<dbReference type="PROSITE" id="PS50109">
    <property type="entry name" value="HIS_KIN"/>
    <property type="match status" value="1"/>
</dbReference>
<dbReference type="Gene3D" id="3.30.565.10">
    <property type="entry name" value="Histidine kinase-like ATPase, C-terminal domain"/>
    <property type="match status" value="1"/>
</dbReference>
<dbReference type="EC" id="2.7.13.3" evidence="3"/>
<dbReference type="PRINTS" id="PR00344">
    <property type="entry name" value="BCTRLSENSOR"/>
</dbReference>
<evidence type="ECO:0000256" key="9">
    <source>
        <dbReference type="ARBA" id="ARBA00022741"/>
    </source>
</evidence>
<dbReference type="CDD" id="cd00082">
    <property type="entry name" value="HisKA"/>
    <property type="match status" value="1"/>
</dbReference>
<evidence type="ECO:0000256" key="16">
    <source>
        <dbReference type="ARBA" id="ARBA00073143"/>
    </source>
</evidence>
<evidence type="ECO:0000256" key="5">
    <source>
        <dbReference type="ARBA" id="ARBA00022519"/>
    </source>
</evidence>
<dbReference type="GO" id="GO:0000155">
    <property type="term" value="F:phosphorelay sensor kinase activity"/>
    <property type="evidence" value="ECO:0007669"/>
    <property type="project" value="InterPro"/>
</dbReference>
<comment type="subcellular location">
    <subcellularLocation>
        <location evidence="2">Cell inner membrane</location>
        <topology evidence="2">Multi-pass membrane protein</topology>
    </subcellularLocation>
</comment>
<evidence type="ECO:0000256" key="12">
    <source>
        <dbReference type="ARBA" id="ARBA00022989"/>
    </source>
</evidence>
<name>A0A1X7E9J5_9PROT</name>
<evidence type="ECO:0000256" key="17">
    <source>
        <dbReference type="SAM" id="Coils"/>
    </source>
</evidence>
<dbReference type="Gene3D" id="1.10.287.130">
    <property type="match status" value="1"/>
</dbReference>
<dbReference type="InterPro" id="IPR036890">
    <property type="entry name" value="HATPase_C_sf"/>
</dbReference>
<dbReference type="Pfam" id="PF00512">
    <property type="entry name" value="HisKA"/>
    <property type="match status" value="1"/>
</dbReference>
<dbReference type="InterPro" id="IPR005467">
    <property type="entry name" value="His_kinase_dom"/>
</dbReference>
<proteinExistence type="predicted"/>
<keyword evidence="7" id="KW-0808">Transferase</keyword>
<evidence type="ECO:0000256" key="4">
    <source>
        <dbReference type="ARBA" id="ARBA00022475"/>
    </source>
</evidence>
<evidence type="ECO:0000256" key="7">
    <source>
        <dbReference type="ARBA" id="ARBA00022679"/>
    </source>
</evidence>
<dbReference type="InterPro" id="IPR029151">
    <property type="entry name" value="Sensor-like_sf"/>
</dbReference>
<comment type="function">
    <text evidence="15">Member of the two-component regulatory system DctB/DctD involved in the transport of C4-dicarboxylates. DctB functions as a membrane-associated protein kinase that phosphorylates DctD in response to environmental signals.</text>
</comment>
<feature type="transmembrane region" description="Helical" evidence="18">
    <location>
        <begin position="39"/>
        <end position="59"/>
    </location>
</feature>
<keyword evidence="17" id="KW-0175">Coiled coil</keyword>
<dbReference type="SUPFAM" id="SSF55874">
    <property type="entry name" value="ATPase domain of HSP90 chaperone/DNA topoisomerase II/histidine kinase"/>
    <property type="match status" value="1"/>
</dbReference>
<evidence type="ECO:0000256" key="6">
    <source>
        <dbReference type="ARBA" id="ARBA00022553"/>
    </source>
</evidence>
<keyword evidence="11" id="KW-0067">ATP-binding</keyword>
<keyword evidence="14 18" id="KW-0472">Membrane</keyword>
<accession>A0A1X7E9J5</accession>
<keyword evidence="13" id="KW-0902">Two-component regulatory system</keyword>
<dbReference type="EMBL" id="FXAK01000002">
    <property type="protein sequence ID" value="SMF30071.1"/>
    <property type="molecule type" value="Genomic_DNA"/>
</dbReference>
<dbReference type="InterPro" id="IPR003661">
    <property type="entry name" value="HisK_dim/P_dom"/>
</dbReference>
<evidence type="ECO:0000256" key="10">
    <source>
        <dbReference type="ARBA" id="ARBA00022777"/>
    </source>
</evidence>
<keyword evidence="8 18" id="KW-0812">Transmembrane</keyword>
<dbReference type="PIRSF" id="PIRSF036431">
    <property type="entry name" value="STHK_DctB"/>
    <property type="match status" value="1"/>
</dbReference>
<evidence type="ECO:0000256" key="18">
    <source>
        <dbReference type="SAM" id="Phobius"/>
    </source>
</evidence>
<keyword evidence="9" id="KW-0547">Nucleotide-binding</keyword>
<comment type="catalytic activity">
    <reaction evidence="1">
        <text>ATP + protein L-histidine = ADP + protein N-phospho-L-histidine.</text>
        <dbReference type="EC" id="2.7.13.3"/>
    </reaction>
</comment>
<evidence type="ECO:0000256" key="11">
    <source>
        <dbReference type="ARBA" id="ARBA00022840"/>
    </source>
</evidence>
<keyword evidence="5" id="KW-0997">Cell inner membrane</keyword>
<organism evidence="20 21">
    <name type="scientific">Azospirillum oryzae</name>
    <dbReference type="NCBI Taxonomy" id="286727"/>
    <lineage>
        <taxon>Bacteria</taxon>
        <taxon>Pseudomonadati</taxon>
        <taxon>Pseudomonadota</taxon>
        <taxon>Alphaproteobacteria</taxon>
        <taxon>Rhodospirillales</taxon>
        <taxon>Azospirillaceae</taxon>
        <taxon>Azospirillum</taxon>
    </lineage>
</organism>
<keyword evidence="4" id="KW-1003">Cell membrane</keyword>
<dbReference type="AlphaFoldDB" id="A0A1X7E9J5"/>
<keyword evidence="6" id="KW-0597">Phosphoprotein</keyword>
<dbReference type="InterPro" id="IPR004358">
    <property type="entry name" value="Sig_transdc_His_kin-like_C"/>
</dbReference>
<evidence type="ECO:0000256" key="14">
    <source>
        <dbReference type="ARBA" id="ARBA00023136"/>
    </source>
</evidence>
<evidence type="ECO:0000256" key="2">
    <source>
        <dbReference type="ARBA" id="ARBA00004429"/>
    </source>
</evidence>
<evidence type="ECO:0000256" key="3">
    <source>
        <dbReference type="ARBA" id="ARBA00012438"/>
    </source>
</evidence>
<dbReference type="GO" id="GO:0005886">
    <property type="term" value="C:plasma membrane"/>
    <property type="evidence" value="ECO:0007669"/>
    <property type="project" value="UniProtKB-SubCell"/>
</dbReference>
<dbReference type="Pfam" id="PF02518">
    <property type="entry name" value="HATPase_c"/>
    <property type="match status" value="1"/>
</dbReference>
<evidence type="ECO:0000256" key="15">
    <source>
        <dbReference type="ARBA" id="ARBA00059004"/>
    </source>
</evidence>
<dbReference type="Proteomes" id="UP000192936">
    <property type="component" value="Unassembled WGS sequence"/>
</dbReference>
<dbReference type="PANTHER" id="PTHR43065">
    <property type="entry name" value="SENSOR HISTIDINE KINASE"/>
    <property type="match status" value="1"/>
</dbReference>
<dbReference type="InterPro" id="IPR003594">
    <property type="entry name" value="HATPase_dom"/>
</dbReference>
<evidence type="ECO:0000313" key="21">
    <source>
        <dbReference type="Proteomes" id="UP000192936"/>
    </source>
</evidence>
<dbReference type="InterPro" id="IPR017055">
    <property type="entry name" value="Sig_transdc_His_kinase_DctB"/>
</dbReference>
<evidence type="ECO:0000259" key="19">
    <source>
        <dbReference type="PROSITE" id="PS50109"/>
    </source>
</evidence>
<dbReference type="FunFam" id="1.10.287.130:FF:000049">
    <property type="entry name" value="C4-dicarboxylate transport sensor protein DctB"/>
    <property type="match status" value="1"/>
</dbReference>
<feature type="coiled-coil region" evidence="17">
    <location>
        <begin position="342"/>
        <end position="383"/>
    </location>
</feature>
<dbReference type="GO" id="GO:0005524">
    <property type="term" value="F:ATP binding"/>
    <property type="evidence" value="ECO:0007669"/>
    <property type="project" value="UniProtKB-KW"/>
</dbReference>
<dbReference type="SUPFAM" id="SSF47384">
    <property type="entry name" value="Homodimeric domain of signal transducing histidine kinase"/>
    <property type="match status" value="1"/>
</dbReference>
<dbReference type="Gene3D" id="3.30.450.20">
    <property type="entry name" value="PAS domain"/>
    <property type="match status" value="2"/>
</dbReference>
<evidence type="ECO:0000313" key="20">
    <source>
        <dbReference type="EMBL" id="SMF30071.1"/>
    </source>
</evidence>
<feature type="transmembrane region" description="Helical" evidence="18">
    <location>
        <begin position="317"/>
        <end position="339"/>
    </location>
</feature>
<reference evidence="20 21" key="1">
    <citation type="submission" date="2017-04" db="EMBL/GenBank/DDBJ databases">
        <authorList>
            <person name="Afonso C.L."/>
            <person name="Miller P.J."/>
            <person name="Scott M.A."/>
            <person name="Spackman E."/>
            <person name="Goraichik I."/>
            <person name="Dimitrov K.M."/>
            <person name="Suarez D.L."/>
            <person name="Swayne D.E."/>
        </authorList>
    </citation>
    <scope>NUCLEOTIDE SEQUENCE [LARGE SCALE GENOMIC DNA]</scope>
    <source>
        <strain evidence="20 21">A2P</strain>
    </source>
</reference>
<protein>
    <recommendedName>
        <fullName evidence="16">C4-dicarboxylate transport sensor protein DctB</fullName>
        <ecNumber evidence="3">2.7.13.3</ecNumber>
    </recommendedName>
</protein>